<dbReference type="HOGENOM" id="CLU_007847_0_0_1"/>
<feature type="compositionally biased region" description="Low complexity" evidence="2">
    <location>
        <begin position="341"/>
        <end position="357"/>
    </location>
</feature>
<feature type="region of interest" description="Disordered" evidence="2">
    <location>
        <begin position="107"/>
        <end position="371"/>
    </location>
</feature>
<organism evidence="5 6">
    <name type="scientific">Pseudozyma flocculosa PF-1</name>
    <dbReference type="NCBI Taxonomy" id="1277687"/>
    <lineage>
        <taxon>Eukaryota</taxon>
        <taxon>Fungi</taxon>
        <taxon>Dikarya</taxon>
        <taxon>Basidiomycota</taxon>
        <taxon>Ustilaginomycotina</taxon>
        <taxon>Ustilaginomycetes</taxon>
        <taxon>Ustilaginales</taxon>
        <taxon>Ustilaginaceae</taxon>
        <taxon>Pseudozyma</taxon>
    </lineage>
</organism>
<dbReference type="RefSeq" id="XP_007880622.1">
    <property type="nucleotide sequence ID" value="XM_007882431.1"/>
</dbReference>
<evidence type="ECO:0000259" key="4">
    <source>
        <dbReference type="Pfam" id="PF16979"/>
    </source>
</evidence>
<dbReference type="OrthoDB" id="241990at2759"/>
<gene>
    <name evidence="5" type="ORF">PFL1_04901</name>
</gene>
<dbReference type="Proteomes" id="UP000053664">
    <property type="component" value="Unassembled WGS sequence"/>
</dbReference>
<comment type="similarity">
    <text evidence="1">Belongs to the SIN1 family.</text>
</comment>
<dbReference type="GO" id="GO:0031932">
    <property type="term" value="C:TORC2 complex"/>
    <property type="evidence" value="ECO:0007669"/>
    <property type="project" value="InterPro"/>
</dbReference>
<feature type="region of interest" description="Disordered" evidence="2">
    <location>
        <begin position="30"/>
        <end position="64"/>
    </location>
</feature>
<dbReference type="PANTHER" id="PTHR13335">
    <property type="entry name" value="TARGET OF RAPAMYCIN COMPLEX 2 SUBUNIT MAPKAP1"/>
    <property type="match status" value="1"/>
</dbReference>
<feature type="compositionally biased region" description="Low complexity" evidence="2">
    <location>
        <begin position="430"/>
        <end position="449"/>
    </location>
</feature>
<dbReference type="KEGG" id="pfp:PFL1_04901"/>
<dbReference type="Pfam" id="PF16979">
    <property type="entry name" value="SIN1_PH"/>
    <property type="match status" value="1"/>
</dbReference>
<dbReference type="GO" id="GO:0005546">
    <property type="term" value="F:phosphatidylinositol-4,5-bisphosphate binding"/>
    <property type="evidence" value="ECO:0007669"/>
    <property type="project" value="TreeGrafter"/>
</dbReference>
<name>A0A061H3G6_9BASI</name>
<feature type="region of interest" description="Disordered" evidence="2">
    <location>
        <begin position="385"/>
        <end position="492"/>
    </location>
</feature>
<dbReference type="GO" id="GO:0038203">
    <property type="term" value="P:TORC2 signaling"/>
    <property type="evidence" value="ECO:0007669"/>
    <property type="project" value="TreeGrafter"/>
</dbReference>
<evidence type="ECO:0000256" key="1">
    <source>
        <dbReference type="ARBA" id="ARBA00009407"/>
    </source>
</evidence>
<dbReference type="Pfam" id="PF16978">
    <property type="entry name" value="CRIM"/>
    <property type="match status" value="1"/>
</dbReference>
<feature type="domain" description="CRIM" evidence="3">
    <location>
        <begin position="516"/>
        <end position="677"/>
    </location>
</feature>
<feature type="compositionally biased region" description="Low complexity" evidence="2">
    <location>
        <begin position="479"/>
        <end position="490"/>
    </location>
</feature>
<dbReference type="InterPro" id="IPR031313">
    <property type="entry name" value="Sin1_PH_dom"/>
</dbReference>
<dbReference type="Gene3D" id="2.30.29.30">
    <property type="entry name" value="Pleckstrin-homology domain (PH domain)/Phosphotyrosine-binding domain (PTB)"/>
    <property type="match status" value="1"/>
</dbReference>
<feature type="compositionally biased region" description="Polar residues" evidence="2">
    <location>
        <begin position="118"/>
        <end position="136"/>
    </location>
</feature>
<feature type="compositionally biased region" description="Basic and acidic residues" evidence="2">
    <location>
        <begin position="221"/>
        <end position="236"/>
    </location>
</feature>
<feature type="compositionally biased region" description="Low complexity" evidence="2">
    <location>
        <begin position="49"/>
        <end position="58"/>
    </location>
</feature>
<dbReference type="EMBL" id="KE361639">
    <property type="protein sequence ID" value="EPQ27362.1"/>
    <property type="molecule type" value="Genomic_DNA"/>
</dbReference>
<reference evidence="5 6" key="1">
    <citation type="journal article" date="2013" name="Plant Cell">
        <title>The transition from a phytopathogenic smut ancestor to an anamorphic biocontrol agent deciphered by comparative whole-genome analysis.</title>
        <authorList>
            <person name="Lefebvre F."/>
            <person name="Joly D.L."/>
            <person name="Labbe C."/>
            <person name="Teichmann B."/>
            <person name="Linning R."/>
            <person name="Belzile F."/>
            <person name="Bakkeren G."/>
            <person name="Belanger R.R."/>
        </authorList>
    </citation>
    <scope>NUCLEOTIDE SEQUENCE [LARGE SCALE GENOMIC DNA]</scope>
    <source>
        <strain evidence="5 6">PF-1</strain>
    </source>
</reference>
<feature type="compositionally biased region" description="Low complexity" evidence="2">
    <location>
        <begin position="259"/>
        <end position="270"/>
    </location>
</feature>
<dbReference type="GO" id="GO:0005737">
    <property type="term" value="C:cytoplasm"/>
    <property type="evidence" value="ECO:0007669"/>
    <property type="project" value="TreeGrafter"/>
</dbReference>
<proteinExistence type="inferred from homology"/>
<evidence type="ECO:0000256" key="2">
    <source>
        <dbReference type="SAM" id="MobiDB-lite"/>
    </source>
</evidence>
<evidence type="ECO:0000313" key="5">
    <source>
        <dbReference type="EMBL" id="EPQ27362.1"/>
    </source>
</evidence>
<dbReference type="AlphaFoldDB" id="A0A061H3G6"/>
<dbReference type="InterPro" id="IPR011993">
    <property type="entry name" value="PH-like_dom_sf"/>
</dbReference>
<dbReference type="InterPro" id="IPR008828">
    <property type="entry name" value="Sin1/Avo1"/>
</dbReference>
<evidence type="ECO:0000259" key="3">
    <source>
        <dbReference type="Pfam" id="PF16978"/>
    </source>
</evidence>
<dbReference type="eggNOG" id="KOG3739">
    <property type="taxonomic scope" value="Eukaryota"/>
</dbReference>
<feature type="domain" description="SIN1-type PH" evidence="4">
    <location>
        <begin position="905"/>
        <end position="1003"/>
    </location>
</feature>
<evidence type="ECO:0008006" key="7">
    <source>
        <dbReference type="Google" id="ProtNLM"/>
    </source>
</evidence>
<feature type="compositionally biased region" description="Low complexity" evidence="2">
    <location>
        <begin position="180"/>
        <end position="213"/>
    </location>
</feature>
<protein>
    <recommendedName>
        <fullName evidence="7">Stress-activated map kinase-interacting protein 1</fullName>
    </recommendedName>
</protein>
<dbReference type="GeneID" id="19319001"/>
<feature type="region of interest" description="Disordered" evidence="2">
    <location>
        <begin position="692"/>
        <end position="714"/>
    </location>
</feature>
<evidence type="ECO:0000313" key="6">
    <source>
        <dbReference type="Proteomes" id="UP000053664"/>
    </source>
</evidence>
<feature type="compositionally biased region" description="Low complexity" evidence="2">
    <location>
        <begin position="308"/>
        <end position="325"/>
    </location>
</feature>
<dbReference type="InterPro" id="IPR031567">
    <property type="entry name" value="CRIM_dom"/>
</dbReference>
<dbReference type="PANTHER" id="PTHR13335:SF1">
    <property type="entry name" value="TARGET OF RAPAMYCIN COMPLEX 2 SUBUNIT MAPKAP1"/>
    <property type="match status" value="1"/>
</dbReference>
<dbReference type="GO" id="GO:0005886">
    <property type="term" value="C:plasma membrane"/>
    <property type="evidence" value="ECO:0007669"/>
    <property type="project" value="TreeGrafter"/>
</dbReference>
<sequence>MSLVVDPDYIIHSLRLAYLRRIDDHHGPRIITLPSHNPDATHRLPPSHNPSTSSSSSSNLAAQLHRPTYSTTSAYLGPAPFHQPHAVDTHVALAGLADSTLHPQILSLHSPLPEGGSANATIPATSSASDLESSPLAQDATRNRHAKIGSGLRYTSTIYGPGRSGALGMRVDGRRHSKHPSQAATRSATPATPATPSAAAATASASASVPDASQDVLSRPESLREDPQTAPLDHDAFSPPPPPQLSLPDEPDSSADTLAANGTAAGESSSSGGGGARHPMTGPPPKPSPLSTLSSAEQADEPPPVADPAPASTAVATAPRTTALASDPGDDAFAAFQPIRSAEQPSSSSYAESSTDSNILPSSIGSPDYLRAGSIELPSIPAVQDSMVKSPIPPGLQASSPSSMAEEHDLLDRQGATARPSPVHARRMPPSDGAGPSSSSPSDVAGPAVDGEASTAPTQGQQRPKKQRSAKLRDRSRLQQQQQHQQQQEQARNEFFASLKASPETVAKRHAAIPKTSALSTLLHKQEASSENPFAAFYAGIAGRSGTAPSMNVDIYFPWAQTASTSAAAQKSGAVRTDGKAKSMTLNVRRDATMEELIGYGLYCYAEEGWKPELDAGGLSDDEQQTRLSTIGWTLRIVEDGEVDEDFPAIDRNLTLSKFGGDEFAIVEATAAQVKQHKEAYGAILRRASRVATPARPDKAADGAAGGATPTGGATAPAMATAGTAAATAAAAAAAAAAGAGGAGRLAVPQAGAHAGSMISVQGTPIFATGALSRSAMGPSSTSIFLRVLVTPNPEVRYKTTLQVPSDMYLADVLEMICRKRHLENVDEWALVVPDKSIVVPLDRTVESLQGNHDLALVRRSTLGLEAGSGALSTQSSNPNASIFKRFSTEPSHPKYTKALDVTASYKTFTVYRKTPMFVAARHERSLTLDGDWVHIMPVDMRTFQKAASFHISHVVACKVSERAPGSFKLVVWRESPKEVKRYDFEAESPRAAAEVVKEINALKSQVA</sequence>
<accession>A0A061H3G6</accession>